<dbReference type="PANTHER" id="PTHR43701:SF12">
    <property type="entry name" value="MEMBRANE TRANSPORTER PROTEIN YTNM-RELATED"/>
    <property type="match status" value="1"/>
</dbReference>
<keyword evidence="5 6" id="KW-0472">Membrane</keyword>
<dbReference type="PANTHER" id="PTHR43701">
    <property type="entry name" value="MEMBRANE TRANSPORTER PROTEIN MJ0441-RELATED"/>
    <property type="match status" value="1"/>
</dbReference>
<evidence type="ECO:0000313" key="7">
    <source>
        <dbReference type="EMBL" id="KGM54515.1"/>
    </source>
</evidence>
<evidence type="ECO:0000256" key="4">
    <source>
        <dbReference type="ARBA" id="ARBA00022989"/>
    </source>
</evidence>
<evidence type="ECO:0000256" key="2">
    <source>
        <dbReference type="ARBA" id="ARBA00009142"/>
    </source>
</evidence>
<name>A0A0A0EW92_9GAMM</name>
<keyword evidence="8" id="KW-1185">Reference proteome</keyword>
<keyword evidence="4 6" id="KW-1133">Transmembrane helix</keyword>
<dbReference type="Pfam" id="PF01925">
    <property type="entry name" value="TauE"/>
    <property type="match status" value="1"/>
</dbReference>
<dbReference type="Proteomes" id="UP000029998">
    <property type="component" value="Unassembled WGS sequence"/>
</dbReference>
<evidence type="ECO:0000256" key="6">
    <source>
        <dbReference type="RuleBase" id="RU363041"/>
    </source>
</evidence>
<evidence type="ECO:0000256" key="3">
    <source>
        <dbReference type="ARBA" id="ARBA00022692"/>
    </source>
</evidence>
<feature type="transmembrane region" description="Helical" evidence="6">
    <location>
        <begin position="226"/>
        <end position="244"/>
    </location>
</feature>
<sequence length="250" mass="25635">MELPPDLLLFIAIGFAAQLVDGALGMAYGVTASSLLLGFGVPPAISSATVHAAECFTTGASAASHHAFGNIDRKLFKRLLLPGVVGAGVGAYLLASLSGDALRPWIAGYLVLMGAIIVYKAFRDFPPAEVASHVVPLGFFGALIDAIGGGGWGPIVSSNLLARGNGLRLTVGTVNAVEFFVTLTASLVFLVTLGLGHWDIILGLAIGGVAAAPLGALLVRHVHPRPLLVLVGLLVMGLSARTLLKHFGAF</sequence>
<dbReference type="EMBL" id="AVPU01000012">
    <property type="protein sequence ID" value="KGM54515.1"/>
    <property type="molecule type" value="Genomic_DNA"/>
</dbReference>
<keyword evidence="3 6" id="KW-0812">Transmembrane</keyword>
<feature type="transmembrane region" description="Helical" evidence="6">
    <location>
        <begin position="79"/>
        <end position="97"/>
    </location>
</feature>
<evidence type="ECO:0000313" key="8">
    <source>
        <dbReference type="Proteomes" id="UP000029998"/>
    </source>
</evidence>
<dbReference type="eggNOG" id="COG0730">
    <property type="taxonomic scope" value="Bacteria"/>
</dbReference>
<dbReference type="GO" id="GO:0005886">
    <property type="term" value="C:plasma membrane"/>
    <property type="evidence" value="ECO:0007669"/>
    <property type="project" value="UniProtKB-SubCell"/>
</dbReference>
<feature type="transmembrane region" description="Helical" evidence="6">
    <location>
        <begin position="104"/>
        <end position="122"/>
    </location>
</feature>
<comment type="similarity">
    <text evidence="2 6">Belongs to the 4-toluene sulfonate uptake permease (TSUP) (TC 2.A.102) family.</text>
</comment>
<dbReference type="InterPro" id="IPR002781">
    <property type="entry name" value="TM_pro_TauE-like"/>
</dbReference>
<reference evidence="7 8" key="1">
    <citation type="submission" date="2013-08" db="EMBL/GenBank/DDBJ databases">
        <title>Genome sequencing of Lysobacter.</title>
        <authorList>
            <person name="Zhang S."/>
            <person name="Wang G."/>
        </authorList>
    </citation>
    <scope>NUCLEOTIDE SEQUENCE [LARGE SCALE GENOMIC DNA]</scope>
    <source>
        <strain evidence="7 8">GH1-9</strain>
    </source>
</reference>
<dbReference type="RefSeq" id="WP_036136893.1">
    <property type="nucleotide sequence ID" value="NZ_AVPU01000012.1"/>
</dbReference>
<accession>A0A0A0EW92</accession>
<protein>
    <recommendedName>
        <fullName evidence="6">Probable membrane transporter protein</fullName>
    </recommendedName>
</protein>
<dbReference type="AlphaFoldDB" id="A0A0A0EW92"/>
<dbReference type="STRING" id="1385517.N800_00925"/>
<comment type="subcellular location">
    <subcellularLocation>
        <location evidence="6">Cell membrane</location>
        <topology evidence="6">Multi-pass membrane protein</topology>
    </subcellularLocation>
    <subcellularLocation>
        <location evidence="1">Membrane</location>
        <topology evidence="1">Multi-pass membrane protein</topology>
    </subcellularLocation>
</comment>
<feature type="transmembrane region" description="Helical" evidence="6">
    <location>
        <begin position="134"/>
        <end position="157"/>
    </location>
</feature>
<keyword evidence="6" id="KW-1003">Cell membrane</keyword>
<comment type="caution">
    <text evidence="7">The sequence shown here is derived from an EMBL/GenBank/DDBJ whole genome shotgun (WGS) entry which is preliminary data.</text>
</comment>
<dbReference type="InterPro" id="IPR051598">
    <property type="entry name" value="TSUP/Inactive_protease-like"/>
</dbReference>
<feature type="transmembrane region" description="Helical" evidence="6">
    <location>
        <begin position="200"/>
        <end position="219"/>
    </location>
</feature>
<evidence type="ECO:0000256" key="5">
    <source>
        <dbReference type="ARBA" id="ARBA00023136"/>
    </source>
</evidence>
<dbReference type="OrthoDB" id="45564at2"/>
<evidence type="ECO:0000256" key="1">
    <source>
        <dbReference type="ARBA" id="ARBA00004141"/>
    </source>
</evidence>
<organism evidence="7 8">
    <name type="scientific">Lysobacter daejeonensis GH1-9</name>
    <dbReference type="NCBI Taxonomy" id="1385517"/>
    <lineage>
        <taxon>Bacteria</taxon>
        <taxon>Pseudomonadati</taxon>
        <taxon>Pseudomonadota</taxon>
        <taxon>Gammaproteobacteria</taxon>
        <taxon>Lysobacterales</taxon>
        <taxon>Lysobacteraceae</taxon>
        <taxon>Aerolutibacter</taxon>
    </lineage>
</organism>
<feature type="transmembrane region" description="Helical" evidence="6">
    <location>
        <begin position="169"/>
        <end position="194"/>
    </location>
</feature>
<proteinExistence type="inferred from homology"/>
<gene>
    <name evidence="7" type="ORF">N800_00925</name>
</gene>